<feature type="non-terminal residue" evidence="1">
    <location>
        <position position="81"/>
    </location>
</feature>
<dbReference type="Proteomes" id="UP001151582">
    <property type="component" value="Unassembled WGS sequence"/>
</dbReference>
<reference evidence="1" key="1">
    <citation type="submission" date="2022-07" db="EMBL/GenBank/DDBJ databases">
        <title>Phylogenomic reconstructions and comparative analyses of Kickxellomycotina fungi.</title>
        <authorList>
            <person name="Reynolds N.K."/>
            <person name="Stajich J.E."/>
            <person name="Barry K."/>
            <person name="Grigoriev I.V."/>
            <person name="Crous P."/>
            <person name="Smith M.E."/>
        </authorList>
    </citation>
    <scope>NUCLEOTIDE SEQUENCE</scope>
    <source>
        <strain evidence="1">RSA 567</strain>
    </source>
</reference>
<accession>A0A9W8AS65</accession>
<comment type="caution">
    <text evidence="1">The sequence shown here is derived from an EMBL/GenBank/DDBJ whole genome shotgun (WGS) entry which is preliminary data.</text>
</comment>
<dbReference type="SUPFAM" id="SSF49599">
    <property type="entry name" value="TRAF domain-like"/>
    <property type="match status" value="1"/>
</dbReference>
<evidence type="ECO:0000313" key="1">
    <source>
        <dbReference type="EMBL" id="KAJ1967851.1"/>
    </source>
</evidence>
<name>A0A9W8AS65_9FUNG</name>
<keyword evidence="2" id="KW-1185">Reference proteome</keyword>
<dbReference type="Gene3D" id="3.30.40.10">
    <property type="entry name" value="Zinc/RING finger domain, C3HC4 (zinc finger)"/>
    <property type="match status" value="1"/>
</dbReference>
<organism evidence="1 2">
    <name type="scientific">Dimargaris verticillata</name>
    <dbReference type="NCBI Taxonomy" id="2761393"/>
    <lineage>
        <taxon>Eukaryota</taxon>
        <taxon>Fungi</taxon>
        <taxon>Fungi incertae sedis</taxon>
        <taxon>Zoopagomycota</taxon>
        <taxon>Kickxellomycotina</taxon>
        <taxon>Dimargaritomycetes</taxon>
        <taxon>Dimargaritales</taxon>
        <taxon>Dimargaritaceae</taxon>
        <taxon>Dimargaris</taxon>
    </lineage>
</organism>
<proteinExistence type="predicted"/>
<dbReference type="InterPro" id="IPR013083">
    <property type="entry name" value="Znf_RING/FYVE/PHD"/>
</dbReference>
<dbReference type="EMBL" id="JANBQB010002252">
    <property type="protein sequence ID" value="KAJ1967851.1"/>
    <property type="molecule type" value="Genomic_DNA"/>
</dbReference>
<gene>
    <name evidence="1" type="ORF">H4R34_006348</name>
</gene>
<evidence type="ECO:0000313" key="2">
    <source>
        <dbReference type="Proteomes" id="UP001151582"/>
    </source>
</evidence>
<sequence>VAAKASPHCPLDRQPFIAQEIRPAPVAINNLTSELLVYCPNRSQGCPDHPQRQALETHLTTQCQFAKIKCHHAPCQEITVR</sequence>
<feature type="non-terminal residue" evidence="1">
    <location>
        <position position="1"/>
    </location>
</feature>
<evidence type="ECO:0008006" key="3">
    <source>
        <dbReference type="Google" id="ProtNLM"/>
    </source>
</evidence>
<protein>
    <recommendedName>
        <fullName evidence="3">TRAF-type domain-containing protein</fullName>
    </recommendedName>
</protein>
<dbReference type="AlphaFoldDB" id="A0A9W8AS65"/>
<dbReference type="OrthoDB" id="1630758at2759"/>